<dbReference type="EMBL" id="OZ019894">
    <property type="protein sequence ID" value="CAK9215979.1"/>
    <property type="molecule type" value="Genomic_DNA"/>
</dbReference>
<feature type="transmembrane region" description="Helical" evidence="4">
    <location>
        <begin position="55"/>
        <end position="73"/>
    </location>
</feature>
<keyword evidence="2" id="KW-0808">Transferase</keyword>
<evidence type="ECO:0000256" key="3">
    <source>
        <dbReference type="ARBA" id="ARBA00023180"/>
    </source>
</evidence>
<keyword evidence="7" id="KW-1185">Reference proteome</keyword>
<sequence length="495" mass="56700">MSEKTPICGGFQVGGKVEELEAQKQIKWHHMKMRDDGGSRGRKNRRSWPGGKLKRAGHILAMVAIVLLVFFGASTPHHLHSGFLHAKLEEVIEKNYTKAGLKEERLGQEVFNCDRSHFRTDVCNVRGNIRMNSINHTFVLYAVDSRTNLGEEKVKPYTRKWEKSCMDTIHEVTLQSVPASQTSPIVCDVQHHVPGVVFSTGGYTGNLYHEFHDGLIPLFITTQHLKREVVFVISELHDWWFTKYKNVIQEMTNYPLIDFERESHVHCFPELTVGLHIHGEQSIDPMLMPDHKSIWDFQALLRHAYRPSSHEKQENWQLKASPAKGMPQLTILIRPRTRVLLNIGQIVEVAKKVGFQVNLLKPLRETELKRVFWMLDKSDVLMGVHGAALTHFLFMRPGSVFIQIIPLGTDWAAFTYYGEPATKLGLQYLPYKIEAAESSLSSKYNSTDPILTNPASIVEKGWWEMKKIYLNAQDVQPSLLRMKKLLQKAKSLIHP</sequence>
<accession>A0ABP0U9Y2</accession>
<keyword evidence="1" id="KW-0328">Glycosyltransferase</keyword>
<dbReference type="InterPro" id="IPR049625">
    <property type="entry name" value="Glyco_transf_61_cat"/>
</dbReference>
<evidence type="ECO:0000256" key="4">
    <source>
        <dbReference type="SAM" id="Phobius"/>
    </source>
</evidence>
<feature type="domain" description="Glycosyltransferase 61 catalytic" evidence="5">
    <location>
        <begin position="291"/>
        <end position="402"/>
    </location>
</feature>
<keyword evidence="4" id="KW-0472">Membrane</keyword>
<evidence type="ECO:0000313" key="7">
    <source>
        <dbReference type="Proteomes" id="UP001497512"/>
    </source>
</evidence>
<evidence type="ECO:0000256" key="1">
    <source>
        <dbReference type="ARBA" id="ARBA00022676"/>
    </source>
</evidence>
<dbReference type="Pfam" id="PF04577">
    <property type="entry name" value="Glyco_transf_61"/>
    <property type="match status" value="1"/>
</dbReference>
<evidence type="ECO:0000256" key="2">
    <source>
        <dbReference type="ARBA" id="ARBA00022679"/>
    </source>
</evidence>
<evidence type="ECO:0000313" key="6">
    <source>
        <dbReference type="EMBL" id="CAK9215979.1"/>
    </source>
</evidence>
<name>A0ABP0U9Y2_9BRYO</name>
<dbReference type="PANTHER" id="PTHR20961:SF124">
    <property type="entry name" value="GLYCOSYLTRANSFERASE"/>
    <property type="match status" value="1"/>
</dbReference>
<keyword evidence="3" id="KW-0325">Glycoprotein</keyword>
<keyword evidence="4" id="KW-1133">Transmembrane helix</keyword>
<dbReference type="Proteomes" id="UP001497512">
    <property type="component" value="Chromosome 2"/>
</dbReference>
<reference evidence="6" key="1">
    <citation type="submission" date="2024-02" db="EMBL/GenBank/DDBJ databases">
        <authorList>
            <consortium name="ELIXIR-Norway"/>
            <consortium name="Elixir Norway"/>
        </authorList>
    </citation>
    <scope>NUCLEOTIDE SEQUENCE</scope>
</reference>
<proteinExistence type="predicted"/>
<gene>
    <name evidence="6" type="ORF">CSSPTR1EN2_LOCUS13128</name>
</gene>
<dbReference type="PANTHER" id="PTHR20961">
    <property type="entry name" value="GLYCOSYLTRANSFERASE"/>
    <property type="match status" value="1"/>
</dbReference>
<protein>
    <recommendedName>
        <fullName evidence="5">Glycosyltransferase 61 catalytic domain-containing protein</fullName>
    </recommendedName>
</protein>
<dbReference type="InterPro" id="IPR007657">
    <property type="entry name" value="Glycosyltransferase_61"/>
</dbReference>
<keyword evidence="4" id="KW-0812">Transmembrane</keyword>
<evidence type="ECO:0000259" key="5">
    <source>
        <dbReference type="Pfam" id="PF04577"/>
    </source>
</evidence>
<organism evidence="6 7">
    <name type="scientific">Sphagnum troendelagicum</name>
    <dbReference type="NCBI Taxonomy" id="128251"/>
    <lineage>
        <taxon>Eukaryota</taxon>
        <taxon>Viridiplantae</taxon>
        <taxon>Streptophyta</taxon>
        <taxon>Embryophyta</taxon>
        <taxon>Bryophyta</taxon>
        <taxon>Sphagnophytina</taxon>
        <taxon>Sphagnopsida</taxon>
        <taxon>Sphagnales</taxon>
        <taxon>Sphagnaceae</taxon>
        <taxon>Sphagnum</taxon>
    </lineage>
</organism>